<protein>
    <recommendedName>
        <fullName evidence="3">Globin</fullName>
    </recommendedName>
</protein>
<dbReference type="InterPro" id="IPR009050">
    <property type="entry name" value="Globin-like_sf"/>
</dbReference>
<organism evidence="1 2">
    <name type="scientific">Oceanisphaera sediminis</name>
    <dbReference type="NCBI Taxonomy" id="981381"/>
    <lineage>
        <taxon>Bacteria</taxon>
        <taxon>Pseudomonadati</taxon>
        <taxon>Pseudomonadota</taxon>
        <taxon>Gammaproteobacteria</taxon>
        <taxon>Aeromonadales</taxon>
        <taxon>Aeromonadaceae</taxon>
        <taxon>Oceanisphaera</taxon>
    </lineage>
</organism>
<evidence type="ECO:0000313" key="2">
    <source>
        <dbReference type="Proteomes" id="UP001501479"/>
    </source>
</evidence>
<dbReference type="RefSeq" id="WP_344961553.1">
    <property type="nucleotide sequence ID" value="NZ_BAABDS010000002.1"/>
</dbReference>
<dbReference type="InterPro" id="IPR012292">
    <property type="entry name" value="Globin/Proto"/>
</dbReference>
<dbReference type="EMBL" id="BAABDS010000002">
    <property type="protein sequence ID" value="GAA3699384.1"/>
    <property type="molecule type" value="Genomic_DNA"/>
</dbReference>
<dbReference type="CDD" id="cd01040">
    <property type="entry name" value="Mb-like"/>
    <property type="match status" value="1"/>
</dbReference>
<dbReference type="Proteomes" id="UP001501479">
    <property type="component" value="Unassembled WGS sequence"/>
</dbReference>
<name>A0ABP7D532_9GAMM</name>
<proteinExistence type="predicted"/>
<dbReference type="Gene3D" id="1.10.490.10">
    <property type="entry name" value="Globins"/>
    <property type="match status" value="1"/>
</dbReference>
<reference evidence="2" key="1">
    <citation type="journal article" date="2019" name="Int. J. Syst. Evol. Microbiol.">
        <title>The Global Catalogue of Microorganisms (GCM) 10K type strain sequencing project: providing services to taxonomists for standard genome sequencing and annotation.</title>
        <authorList>
            <consortium name="The Broad Institute Genomics Platform"/>
            <consortium name="The Broad Institute Genome Sequencing Center for Infectious Disease"/>
            <person name="Wu L."/>
            <person name="Ma J."/>
        </authorList>
    </citation>
    <scope>NUCLEOTIDE SEQUENCE [LARGE SCALE GENOMIC DNA]</scope>
    <source>
        <strain evidence="2">JCM 17329</strain>
    </source>
</reference>
<gene>
    <name evidence="1" type="ORF">GCM10022421_02160</name>
</gene>
<sequence length="146" mass="17462">MSFEQIFDDSYERVLRTRKDGTDFFGAFYHRFLHDDERIAQRFANTDMAVQQSMLKKSFYSLFAFYASGQADDAIRRIAERHNRDHLDIHPEFYDRWLECLISSVKRFDDEFSEDVELAWRLVMAPGITYMKFKYDKPCPTPSGER</sequence>
<accession>A0ABP7D532</accession>
<evidence type="ECO:0008006" key="3">
    <source>
        <dbReference type="Google" id="ProtNLM"/>
    </source>
</evidence>
<evidence type="ECO:0000313" key="1">
    <source>
        <dbReference type="EMBL" id="GAA3699384.1"/>
    </source>
</evidence>
<dbReference type="InterPro" id="IPR044399">
    <property type="entry name" value="Mb-like_M"/>
</dbReference>
<comment type="caution">
    <text evidence="1">The sequence shown here is derived from an EMBL/GenBank/DDBJ whole genome shotgun (WGS) entry which is preliminary data.</text>
</comment>
<keyword evidence="2" id="KW-1185">Reference proteome</keyword>
<dbReference type="SUPFAM" id="SSF46458">
    <property type="entry name" value="Globin-like"/>
    <property type="match status" value="1"/>
</dbReference>